<dbReference type="AlphaFoldDB" id="A0A0C9X5D6"/>
<dbReference type="PANTHER" id="PTHR31595:SF27">
    <property type="entry name" value="WAX SYNTHASE DOMAIN-CONTAINING PROTEIN-RELATED"/>
    <property type="match status" value="1"/>
</dbReference>
<evidence type="ECO:0000256" key="4">
    <source>
        <dbReference type="ARBA" id="ARBA00022692"/>
    </source>
</evidence>
<evidence type="ECO:0000256" key="5">
    <source>
        <dbReference type="ARBA" id="ARBA00022989"/>
    </source>
</evidence>
<feature type="transmembrane region" description="Helical" evidence="7">
    <location>
        <begin position="30"/>
        <end position="46"/>
    </location>
</feature>
<feature type="domain" description="Wax synthase" evidence="8">
    <location>
        <begin position="216"/>
        <end position="302"/>
    </location>
</feature>
<dbReference type="EMBL" id="KN838630">
    <property type="protein sequence ID" value="KIK00256.1"/>
    <property type="molecule type" value="Genomic_DNA"/>
</dbReference>
<evidence type="ECO:0000256" key="2">
    <source>
        <dbReference type="ARBA" id="ARBA00007282"/>
    </source>
</evidence>
<evidence type="ECO:0000259" key="8">
    <source>
        <dbReference type="Pfam" id="PF13813"/>
    </source>
</evidence>
<feature type="transmembrane region" description="Helical" evidence="7">
    <location>
        <begin position="332"/>
        <end position="351"/>
    </location>
</feature>
<dbReference type="GO" id="GO:0008374">
    <property type="term" value="F:O-acyltransferase activity"/>
    <property type="evidence" value="ECO:0007669"/>
    <property type="project" value="InterPro"/>
</dbReference>
<dbReference type="GO" id="GO:0006629">
    <property type="term" value="P:lipid metabolic process"/>
    <property type="evidence" value="ECO:0007669"/>
    <property type="project" value="InterPro"/>
</dbReference>
<name>A0A0C9X5D6_9AGAR</name>
<gene>
    <name evidence="9" type="ORF">K443DRAFT_679350</name>
</gene>
<reference evidence="9 10" key="1">
    <citation type="submission" date="2014-04" db="EMBL/GenBank/DDBJ databases">
        <authorList>
            <consortium name="DOE Joint Genome Institute"/>
            <person name="Kuo A."/>
            <person name="Kohler A."/>
            <person name="Nagy L.G."/>
            <person name="Floudas D."/>
            <person name="Copeland A."/>
            <person name="Barry K.W."/>
            <person name="Cichocki N."/>
            <person name="Veneault-Fourrey C."/>
            <person name="LaButti K."/>
            <person name="Lindquist E.A."/>
            <person name="Lipzen A."/>
            <person name="Lundell T."/>
            <person name="Morin E."/>
            <person name="Murat C."/>
            <person name="Sun H."/>
            <person name="Tunlid A."/>
            <person name="Henrissat B."/>
            <person name="Grigoriev I.V."/>
            <person name="Hibbett D.S."/>
            <person name="Martin F."/>
            <person name="Nordberg H.P."/>
            <person name="Cantor M.N."/>
            <person name="Hua S.X."/>
        </authorList>
    </citation>
    <scope>NUCLEOTIDE SEQUENCE [LARGE SCALE GENOMIC DNA]</scope>
    <source>
        <strain evidence="9 10">LaAM-08-1</strain>
    </source>
</reference>
<dbReference type="InterPro" id="IPR044851">
    <property type="entry name" value="Wax_synthase"/>
</dbReference>
<evidence type="ECO:0000313" key="10">
    <source>
        <dbReference type="Proteomes" id="UP000054477"/>
    </source>
</evidence>
<feature type="transmembrane region" description="Helical" evidence="7">
    <location>
        <begin position="296"/>
        <end position="320"/>
    </location>
</feature>
<comment type="subcellular location">
    <subcellularLocation>
        <location evidence="1">Membrane</location>
        <topology evidence="1">Multi-pass membrane protein</topology>
    </subcellularLocation>
</comment>
<accession>A0A0C9X5D6</accession>
<evidence type="ECO:0000256" key="3">
    <source>
        <dbReference type="ARBA" id="ARBA00022679"/>
    </source>
</evidence>
<dbReference type="InterPro" id="IPR032805">
    <property type="entry name" value="Wax_synthase_dom"/>
</dbReference>
<dbReference type="Proteomes" id="UP000054477">
    <property type="component" value="Unassembled WGS sequence"/>
</dbReference>
<protein>
    <recommendedName>
        <fullName evidence="8">Wax synthase domain-containing protein</fullName>
    </recommendedName>
</protein>
<proteinExistence type="inferred from homology"/>
<keyword evidence="5 7" id="KW-1133">Transmembrane helix</keyword>
<dbReference type="PANTHER" id="PTHR31595">
    <property type="entry name" value="LONG-CHAIN-ALCOHOL O-FATTY-ACYLTRANSFERASE 3-RELATED"/>
    <property type="match status" value="1"/>
</dbReference>
<feature type="transmembrane region" description="Helical" evidence="7">
    <location>
        <begin position="6"/>
        <end position="23"/>
    </location>
</feature>
<comment type="similarity">
    <text evidence="2">Belongs to the wax synthase family.</text>
</comment>
<keyword evidence="3" id="KW-0808">Transferase</keyword>
<keyword evidence="10" id="KW-1185">Reference proteome</keyword>
<organism evidence="9 10">
    <name type="scientific">Laccaria amethystina LaAM-08-1</name>
    <dbReference type="NCBI Taxonomy" id="1095629"/>
    <lineage>
        <taxon>Eukaryota</taxon>
        <taxon>Fungi</taxon>
        <taxon>Dikarya</taxon>
        <taxon>Basidiomycota</taxon>
        <taxon>Agaricomycotina</taxon>
        <taxon>Agaricomycetes</taxon>
        <taxon>Agaricomycetidae</taxon>
        <taxon>Agaricales</taxon>
        <taxon>Agaricineae</taxon>
        <taxon>Hydnangiaceae</taxon>
        <taxon>Laccaria</taxon>
    </lineage>
</organism>
<feature type="transmembrane region" description="Helical" evidence="7">
    <location>
        <begin position="58"/>
        <end position="76"/>
    </location>
</feature>
<dbReference type="OrthoDB" id="1077582at2759"/>
<evidence type="ECO:0000256" key="6">
    <source>
        <dbReference type="ARBA" id="ARBA00023136"/>
    </source>
</evidence>
<keyword evidence="4 7" id="KW-0812">Transmembrane</keyword>
<evidence type="ECO:0000256" key="7">
    <source>
        <dbReference type="SAM" id="Phobius"/>
    </source>
</evidence>
<evidence type="ECO:0000256" key="1">
    <source>
        <dbReference type="ARBA" id="ARBA00004141"/>
    </source>
</evidence>
<feature type="transmembrane region" description="Helical" evidence="7">
    <location>
        <begin position="264"/>
        <end position="284"/>
    </location>
</feature>
<keyword evidence="6 7" id="KW-0472">Membrane</keyword>
<dbReference type="Pfam" id="PF13813">
    <property type="entry name" value="MBOAT_2"/>
    <property type="match status" value="1"/>
</dbReference>
<dbReference type="STRING" id="1095629.A0A0C9X5D6"/>
<dbReference type="GO" id="GO:0016020">
    <property type="term" value="C:membrane"/>
    <property type="evidence" value="ECO:0007669"/>
    <property type="project" value="UniProtKB-SubCell"/>
</dbReference>
<sequence>MAAAILYAAFYNHILLSIALAVRPSPYRKLWFLPILCLNIWLLFYVPNTGEPPLSSNGLGAAIFGFLLAASDFILLTDVQKELRLQNDKRDIPASPLSTRIVWAFSLITSQRGVGWAHEPTGRIPARPKTSRWTFVVSRLFWGAYYCMLSDLLRILVQWHFAVVRRGTADVGALGSLLDRMTFLTTLAEVQVGMTIPHVFMSAVSVALGLTEPREWPAIFGSWSEAYTIGRFWGRTWHQTLRRVLTAHAKFVVKVLHIKNGTSLSWHVQLFVVFTLSALLHLAGEYKAFNNWTSGGAMSFFVIQAVGITAEDMIIALASKIGFRKTTQLSKLIGYVWVCGWFTWTIVWWAGPWTKARFGTLDDKQSVILEFFQRALGNGTFSLL</sequence>
<dbReference type="HOGENOM" id="CLU_032731_1_0_1"/>
<reference evidence="10" key="2">
    <citation type="submission" date="2015-01" db="EMBL/GenBank/DDBJ databases">
        <title>Evolutionary Origins and Diversification of the Mycorrhizal Mutualists.</title>
        <authorList>
            <consortium name="DOE Joint Genome Institute"/>
            <consortium name="Mycorrhizal Genomics Consortium"/>
            <person name="Kohler A."/>
            <person name="Kuo A."/>
            <person name="Nagy L.G."/>
            <person name="Floudas D."/>
            <person name="Copeland A."/>
            <person name="Barry K.W."/>
            <person name="Cichocki N."/>
            <person name="Veneault-Fourrey C."/>
            <person name="LaButti K."/>
            <person name="Lindquist E.A."/>
            <person name="Lipzen A."/>
            <person name="Lundell T."/>
            <person name="Morin E."/>
            <person name="Murat C."/>
            <person name="Riley R."/>
            <person name="Ohm R."/>
            <person name="Sun H."/>
            <person name="Tunlid A."/>
            <person name="Henrissat B."/>
            <person name="Grigoriev I.V."/>
            <person name="Hibbett D.S."/>
            <person name="Martin F."/>
        </authorList>
    </citation>
    <scope>NUCLEOTIDE SEQUENCE [LARGE SCALE GENOMIC DNA]</scope>
    <source>
        <strain evidence="10">LaAM-08-1</strain>
    </source>
</reference>
<evidence type="ECO:0000313" key="9">
    <source>
        <dbReference type="EMBL" id="KIK00256.1"/>
    </source>
</evidence>